<evidence type="ECO:0000256" key="3">
    <source>
        <dbReference type="ARBA" id="ARBA00022759"/>
    </source>
</evidence>
<keyword evidence="2" id="KW-0540">Nuclease</keyword>
<dbReference type="AlphaFoldDB" id="A0A6J4KP85"/>
<proteinExistence type="predicted"/>
<keyword evidence="3" id="KW-0255">Endonuclease</keyword>
<dbReference type="EMBL" id="CADCTU010000332">
    <property type="protein sequence ID" value="CAA9310630.1"/>
    <property type="molecule type" value="Genomic_DNA"/>
</dbReference>
<sequence>MQAVRREGKRIRTEHLEVRALASLLPFARVGFVVPKYKRSGVARNQLKRRLREIVRTRLLPALPPGDVVIRPNPAAYGASFAQLVAELDAAGERATRALAPRAGA</sequence>
<keyword evidence="5" id="KW-0694">RNA-binding</keyword>
<dbReference type="GO" id="GO:0042781">
    <property type="term" value="F:3'-tRNA processing endoribonuclease activity"/>
    <property type="evidence" value="ECO:0007669"/>
    <property type="project" value="TreeGrafter"/>
</dbReference>
<protein>
    <submittedName>
        <fullName evidence="6">Uncharacterized protein</fullName>
    </submittedName>
</protein>
<name>A0A6J4KP85_9BACT</name>
<gene>
    <name evidence="6" type="ORF">AVDCRST_MAG11-1461</name>
</gene>
<reference evidence="6" key="1">
    <citation type="submission" date="2020-02" db="EMBL/GenBank/DDBJ databases">
        <authorList>
            <person name="Meier V. D."/>
        </authorList>
    </citation>
    <scope>NUCLEOTIDE SEQUENCE</scope>
    <source>
        <strain evidence="6">AVDCRST_MAG11</strain>
    </source>
</reference>
<dbReference type="InterPro" id="IPR020568">
    <property type="entry name" value="Ribosomal_Su5_D2-typ_SF"/>
</dbReference>
<dbReference type="PANTHER" id="PTHR33992">
    <property type="entry name" value="RIBONUCLEASE P PROTEIN COMPONENT"/>
    <property type="match status" value="1"/>
</dbReference>
<evidence type="ECO:0000256" key="2">
    <source>
        <dbReference type="ARBA" id="ARBA00022722"/>
    </source>
</evidence>
<dbReference type="InterPro" id="IPR000100">
    <property type="entry name" value="RNase_P"/>
</dbReference>
<dbReference type="Gene3D" id="3.30.230.10">
    <property type="match status" value="1"/>
</dbReference>
<dbReference type="SUPFAM" id="SSF54211">
    <property type="entry name" value="Ribosomal protein S5 domain 2-like"/>
    <property type="match status" value="1"/>
</dbReference>
<dbReference type="PANTHER" id="PTHR33992:SF1">
    <property type="entry name" value="RIBONUCLEASE P PROTEIN COMPONENT"/>
    <property type="match status" value="1"/>
</dbReference>
<organism evidence="6">
    <name type="scientific">uncultured Gemmatimonadaceae bacterium</name>
    <dbReference type="NCBI Taxonomy" id="246130"/>
    <lineage>
        <taxon>Bacteria</taxon>
        <taxon>Pseudomonadati</taxon>
        <taxon>Gemmatimonadota</taxon>
        <taxon>Gemmatimonadia</taxon>
        <taxon>Gemmatimonadales</taxon>
        <taxon>Gemmatimonadaceae</taxon>
        <taxon>environmental samples</taxon>
    </lineage>
</organism>
<dbReference type="GO" id="GO:0004526">
    <property type="term" value="F:ribonuclease P activity"/>
    <property type="evidence" value="ECO:0007669"/>
    <property type="project" value="InterPro"/>
</dbReference>
<dbReference type="GO" id="GO:0000049">
    <property type="term" value="F:tRNA binding"/>
    <property type="evidence" value="ECO:0007669"/>
    <property type="project" value="InterPro"/>
</dbReference>
<keyword evidence="1" id="KW-0819">tRNA processing</keyword>
<evidence type="ECO:0000313" key="6">
    <source>
        <dbReference type="EMBL" id="CAA9310630.1"/>
    </source>
</evidence>
<dbReference type="InterPro" id="IPR014721">
    <property type="entry name" value="Ribsml_uS5_D2-typ_fold_subgr"/>
</dbReference>
<keyword evidence="4" id="KW-0378">Hydrolase</keyword>
<dbReference type="GO" id="GO:0030677">
    <property type="term" value="C:ribonuclease P complex"/>
    <property type="evidence" value="ECO:0007669"/>
    <property type="project" value="TreeGrafter"/>
</dbReference>
<dbReference type="Pfam" id="PF00825">
    <property type="entry name" value="Ribonuclease_P"/>
    <property type="match status" value="1"/>
</dbReference>
<evidence type="ECO:0000256" key="4">
    <source>
        <dbReference type="ARBA" id="ARBA00022801"/>
    </source>
</evidence>
<evidence type="ECO:0000256" key="1">
    <source>
        <dbReference type="ARBA" id="ARBA00022694"/>
    </source>
</evidence>
<accession>A0A6J4KP85</accession>
<evidence type="ECO:0000256" key="5">
    <source>
        <dbReference type="ARBA" id="ARBA00022884"/>
    </source>
</evidence>